<sequence length="170" mass="19099">MSSSSPTVRFAESTEGDELRRVSTGSSLTAIHEDPAHKEDWTITTDEKDSWANRERRRSSVWGKLELVPDTHKASTSPKQKSFVAAGQQPRRGSILSMWQGGKDKDGKDILAHDDHDASDEEESVGSPRSNGDESMKERERRGSILSIWKKGKDEHGNDTIIHDDEEWKV</sequence>
<gene>
    <name evidence="2" type="ORF">NA56DRAFT_665575</name>
</gene>
<evidence type="ECO:0000256" key="1">
    <source>
        <dbReference type="SAM" id="MobiDB-lite"/>
    </source>
</evidence>
<proteinExistence type="predicted"/>
<organism evidence="2 3">
    <name type="scientific">Hyaloscypha hepaticicola</name>
    <dbReference type="NCBI Taxonomy" id="2082293"/>
    <lineage>
        <taxon>Eukaryota</taxon>
        <taxon>Fungi</taxon>
        <taxon>Dikarya</taxon>
        <taxon>Ascomycota</taxon>
        <taxon>Pezizomycotina</taxon>
        <taxon>Leotiomycetes</taxon>
        <taxon>Helotiales</taxon>
        <taxon>Hyaloscyphaceae</taxon>
        <taxon>Hyaloscypha</taxon>
    </lineage>
</organism>
<protein>
    <submittedName>
        <fullName evidence="2">Uncharacterized protein</fullName>
    </submittedName>
</protein>
<evidence type="ECO:0000313" key="2">
    <source>
        <dbReference type="EMBL" id="PMD13476.1"/>
    </source>
</evidence>
<feature type="compositionally biased region" description="Basic and acidic residues" evidence="1">
    <location>
        <begin position="102"/>
        <end position="116"/>
    </location>
</feature>
<evidence type="ECO:0000313" key="3">
    <source>
        <dbReference type="Proteomes" id="UP000235672"/>
    </source>
</evidence>
<keyword evidence="3" id="KW-1185">Reference proteome</keyword>
<accession>A0A2J6PHX0</accession>
<feature type="region of interest" description="Disordered" evidence="1">
    <location>
        <begin position="1"/>
        <end position="170"/>
    </location>
</feature>
<reference evidence="2 3" key="1">
    <citation type="submission" date="2016-05" db="EMBL/GenBank/DDBJ databases">
        <title>A degradative enzymes factory behind the ericoid mycorrhizal symbiosis.</title>
        <authorList>
            <consortium name="DOE Joint Genome Institute"/>
            <person name="Martino E."/>
            <person name="Morin E."/>
            <person name="Grelet G."/>
            <person name="Kuo A."/>
            <person name="Kohler A."/>
            <person name="Daghino S."/>
            <person name="Barry K."/>
            <person name="Choi C."/>
            <person name="Cichocki N."/>
            <person name="Clum A."/>
            <person name="Copeland A."/>
            <person name="Hainaut M."/>
            <person name="Haridas S."/>
            <person name="Labutti K."/>
            <person name="Lindquist E."/>
            <person name="Lipzen A."/>
            <person name="Khouja H.-R."/>
            <person name="Murat C."/>
            <person name="Ohm R."/>
            <person name="Olson A."/>
            <person name="Spatafora J."/>
            <person name="Veneault-Fourrey C."/>
            <person name="Henrissat B."/>
            <person name="Grigoriev I."/>
            <person name="Martin F."/>
            <person name="Perotto S."/>
        </authorList>
    </citation>
    <scope>NUCLEOTIDE SEQUENCE [LARGE SCALE GENOMIC DNA]</scope>
    <source>
        <strain evidence="2 3">UAMH 7357</strain>
    </source>
</reference>
<dbReference type="AlphaFoldDB" id="A0A2J6PHX0"/>
<feature type="compositionally biased region" description="Basic and acidic residues" evidence="1">
    <location>
        <begin position="151"/>
        <end position="170"/>
    </location>
</feature>
<dbReference type="EMBL" id="KZ613531">
    <property type="protein sequence ID" value="PMD13476.1"/>
    <property type="molecule type" value="Genomic_DNA"/>
</dbReference>
<feature type="compositionally biased region" description="Basic and acidic residues" evidence="1">
    <location>
        <begin position="31"/>
        <end position="54"/>
    </location>
</feature>
<dbReference type="Proteomes" id="UP000235672">
    <property type="component" value="Unassembled WGS sequence"/>
</dbReference>
<feature type="compositionally biased region" description="Basic and acidic residues" evidence="1">
    <location>
        <begin position="131"/>
        <end position="143"/>
    </location>
</feature>
<name>A0A2J6PHX0_9HELO</name>
<dbReference type="OrthoDB" id="3548605at2759"/>